<comment type="caution">
    <text evidence="1">The sequence shown here is derived from an EMBL/GenBank/DDBJ whole genome shotgun (WGS) entry which is preliminary data.</text>
</comment>
<accession>A0ACB5SAY1</accession>
<evidence type="ECO:0000313" key="1">
    <source>
        <dbReference type="EMBL" id="GME32138.1"/>
    </source>
</evidence>
<reference evidence="1" key="1">
    <citation type="submission" date="2024-09" db="EMBL/GenBank/DDBJ databases">
        <title>Draft Genome Sequences of Neofusicoccum parvum.</title>
        <authorList>
            <person name="Ashida A."/>
            <person name="Camagna M."/>
            <person name="Tanaka A."/>
            <person name="Takemoto D."/>
        </authorList>
    </citation>
    <scope>NUCLEOTIDE SEQUENCE</scope>
    <source>
        <strain evidence="1">PPO83</strain>
    </source>
</reference>
<organism evidence="1 2">
    <name type="scientific">Neofusicoccum parvum</name>
    <dbReference type="NCBI Taxonomy" id="310453"/>
    <lineage>
        <taxon>Eukaryota</taxon>
        <taxon>Fungi</taxon>
        <taxon>Dikarya</taxon>
        <taxon>Ascomycota</taxon>
        <taxon>Pezizomycotina</taxon>
        <taxon>Dothideomycetes</taxon>
        <taxon>Dothideomycetes incertae sedis</taxon>
        <taxon>Botryosphaeriales</taxon>
        <taxon>Botryosphaeriaceae</taxon>
        <taxon>Neofusicoccum</taxon>
    </lineage>
</organism>
<sequence length="99" mass="11627">MNYTALMALRKLILANVRLMFDPDIYNVEVITAELKEGSEMYEAFLTTSRDRRIEPWVGTPPCETREKAMQVLLEYTENMWATEFHRLSYVKTTVPYKG</sequence>
<dbReference type="Proteomes" id="UP001165186">
    <property type="component" value="Unassembled WGS sequence"/>
</dbReference>
<evidence type="ECO:0000313" key="2">
    <source>
        <dbReference type="Proteomes" id="UP001165186"/>
    </source>
</evidence>
<name>A0ACB5SAY1_9PEZI</name>
<gene>
    <name evidence="1" type="primary">g7665</name>
    <name evidence="1" type="ORF">NpPPO83_00007665</name>
</gene>
<protein>
    <submittedName>
        <fullName evidence="1">Uncharacterized protein</fullName>
    </submittedName>
</protein>
<proteinExistence type="predicted"/>
<dbReference type="EMBL" id="BSXG01000060">
    <property type="protein sequence ID" value="GME32138.1"/>
    <property type="molecule type" value="Genomic_DNA"/>
</dbReference>
<keyword evidence="2" id="KW-1185">Reference proteome</keyword>